<protein>
    <submittedName>
        <fullName evidence="2">Uncharacterized protein</fullName>
    </submittedName>
</protein>
<keyword evidence="1" id="KW-0732">Signal</keyword>
<sequence length="298" mass="32691">MRLAFALAILATPLPAFAQGSGPAVGGTIFVSSDADGTDILRVGADFDIARWNREKYRGIRVERAHFAPGNSEVEDTDLRVYARIAEPVGEWKLAGTVGTDGDDLLGSITAVHDVALRKEFFLEREIVETPIGLTQGLMSTYGGLAVDIPADDLTSFTLLGGVQAFTGDNTRYHLRANAVRVVDPDNGISIQLRARYFTDTTPREYDYYAPGEYLQLLPVVQVQRFNNGWRYRLAGGWGALRDSDEGWRQSRYAEARLTSPDLGGFSMEAQALYAEQPTLLGGAYSYGQFQLSARTGF</sequence>
<accession>A0A9X2J3K8</accession>
<evidence type="ECO:0000256" key="1">
    <source>
        <dbReference type="SAM" id="SignalP"/>
    </source>
</evidence>
<feature type="chain" id="PRO_5040829292" evidence="1">
    <location>
        <begin position="19"/>
        <end position="298"/>
    </location>
</feature>
<keyword evidence="3" id="KW-1185">Reference proteome</keyword>
<proteinExistence type="predicted"/>
<feature type="signal peptide" evidence="1">
    <location>
        <begin position="1"/>
        <end position="18"/>
    </location>
</feature>
<comment type="caution">
    <text evidence="2">The sequence shown here is derived from an EMBL/GenBank/DDBJ whole genome shotgun (WGS) entry which is preliminary data.</text>
</comment>
<evidence type="ECO:0000313" key="2">
    <source>
        <dbReference type="EMBL" id="MCM8557411.1"/>
    </source>
</evidence>
<evidence type="ECO:0000313" key="3">
    <source>
        <dbReference type="Proteomes" id="UP001155128"/>
    </source>
</evidence>
<gene>
    <name evidence="2" type="ORF">NDO55_06220</name>
</gene>
<name>A0A9X2J3K8_9SPHN</name>
<reference evidence="2" key="1">
    <citation type="submission" date="2022-06" db="EMBL/GenBank/DDBJ databases">
        <title>Sphingomicrobium sedimins sp. nov., a marine bacterium isolated from tidal flat.</title>
        <authorList>
            <person name="Kim C.-H."/>
            <person name="Yoo Y."/>
            <person name="Kim J.-J."/>
        </authorList>
    </citation>
    <scope>NUCLEOTIDE SEQUENCE</scope>
    <source>
        <strain evidence="2">GRR-S6-50</strain>
    </source>
</reference>
<dbReference type="Proteomes" id="UP001155128">
    <property type="component" value="Unassembled WGS sequence"/>
</dbReference>
<dbReference type="RefSeq" id="WP_252113449.1">
    <property type="nucleotide sequence ID" value="NZ_JAMSHT010000001.1"/>
</dbReference>
<dbReference type="AlphaFoldDB" id="A0A9X2J3K8"/>
<organism evidence="2 3">
    <name type="scientific">Sphingomicrobium sediminis</name>
    <dbReference type="NCBI Taxonomy" id="2950949"/>
    <lineage>
        <taxon>Bacteria</taxon>
        <taxon>Pseudomonadati</taxon>
        <taxon>Pseudomonadota</taxon>
        <taxon>Alphaproteobacteria</taxon>
        <taxon>Sphingomonadales</taxon>
        <taxon>Sphingomonadaceae</taxon>
        <taxon>Sphingomicrobium</taxon>
    </lineage>
</organism>
<dbReference type="EMBL" id="JAMSHT010000001">
    <property type="protein sequence ID" value="MCM8557411.1"/>
    <property type="molecule type" value="Genomic_DNA"/>
</dbReference>